<evidence type="ECO:0000256" key="6">
    <source>
        <dbReference type="ARBA" id="ARBA00023136"/>
    </source>
</evidence>
<evidence type="ECO:0000256" key="8">
    <source>
        <dbReference type="SAM" id="Phobius"/>
    </source>
</evidence>
<keyword evidence="5 8" id="KW-1133">Transmembrane helix</keyword>
<accession>A0A5C6A0P4</accession>
<evidence type="ECO:0000256" key="3">
    <source>
        <dbReference type="ARBA" id="ARBA00022475"/>
    </source>
</evidence>
<dbReference type="GO" id="GO:0005886">
    <property type="term" value="C:plasma membrane"/>
    <property type="evidence" value="ECO:0007669"/>
    <property type="project" value="UniProtKB-SubCell"/>
</dbReference>
<dbReference type="GO" id="GO:0022857">
    <property type="term" value="F:transmembrane transporter activity"/>
    <property type="evidence" value="ECO:0007669"/>
    <property type="project" value="InterPro"/>
</dbReference>
<dbReference type="Pfam" id="PF02472">
    <property type="entry name" value="ExbD"/>
    <property type="match status" value="1"/>
</dbReference>
<keyword evidence="6 8" id="KW-0472">Membrane</keyword>
<gene>
    <name evidence="9" type="ORF">Pla52n_61760</name>
</gene>
<dbReference type="PANTHER" id="PTHR30558">
    <property type="entry name" value="EXBD MEMBRANE COMPONENT OF PMF-DRIVEN MACROMOLECULE IMPORT SYSTEM"/>
    <property type="match status" value="1"/>
</dbReference>
<evidence type="ECO:0000256" key="2">
    <source>
        <dbReference type="ARBA" id="ARBA00005811"/>
    </source>
</evidence>
<organism evidence="9 10">
    <name type="scientific">Stieleria varia</name>
    <dbReference type="NCBI Taxonomy" id="2528005"/>
    <lineage>
        <taxon>Bacteria</taxon>
        <taxon>Pseudomonadati</taxon>
        <taxon>Planctomycetota</taxon>
        <taxon>Planctomycetia</taxon>
        <taxon>Pirellulales</taxon>
        <taxon>Pirellulaceae</taxon>
        <taxon>Stieleria</taxon>
    </lineage>
</organism>
<dbReference type="EMBL" id="SJPN01000010">
    <property type="protein sequence ID" value="TWT92811.1"/>
    <property type="molecule type" value="Genomic_DNA"/>
</dbReference>
<protein>
    <submittedName>
        <fullName evidence="9">Biopolymer transport protein ExbD</fullName>
    </submittedName>
</protein>
<sequence length="170" mass="18627">MAGLDDSGLVSWHVVGRFPIRPADRYTTTMRVPTHQRGRFTGANMTPMIDVVFLLIIFFLVSSHMARQENHLPVDLPVAASHQVLDPESTSLTITVGDDSQWRLGGEVVLESQIRQAMADALARDGAAAAVRIRTDSIVPYRQVEPILRAAAQIGVFDVSIAVQDPADIR</sequence>
<reference evidence="9 10" key="1">
    <citation type="submission" date="2019-02" db="EMBL/GenBank/DDBJ databases">
        <title>Deep-cultivation of Planctomycetes and their phenomic and genomic characterization uncovers novel biology.</title>
        <authorList>
            <person name="Wiegand S."/>
            <person name="Jogler M."/>
            <person name="Boedeker C."/>
            <person name="Pinto D."/>
            <person name="Vollmers J."/>
            <person name="Rivas-Marin E."/>
            <person name="Kohn T."/>
            <person name="Peeters S.H."/>
            <person name="Heuer A."/>
            <person name="Rast P."/>
            <person name="Oberbeckmann S."/>
            <person name="Bunk B."/>
            <person name="Jeske O."/>
            <person name="Meyerdierks A."/>
            <person name="Storesund J.E."/>
            <person name="Kallscheuer N."/>
            <person name="Luecker S."/>
            <person name="Lage O.M."/>
            <person name="Pohl T."/>
            <person name="Merkel B.J."/>
            <person name="Hornburger P."/>
            <person name="Mueller R.-W."/>
            <person name="Bruemmer F."/>
            <person name="Labrenz M."/>
            <person name="Spormann A.M."/>
            <person name="Op Den Camp H."/>
            <person name="Overmann J."/>
            <person name="Amann R."/>
            <person name="Jetten M.S.M."/>
            <person name="Mascher T."/>
            <person name="Medema M.H."/>
            <person name="Devos D.P."/>
            <person name="Kaster A.-K."/>
            <person name="Ovreas L."/>
            <person name="Rohde M."/>
            <person name="Galperin M.Y."/>
            <person name="Jogler C."/>
        </authorList>
    </citation>
    <scope>NUCLEOTIDE SEQUENCE [LARGE SCALE GENOMIC DNA]</scope>
    <source>
        <strain evidence="9 10">Pla52n</strain>
    </source>
</reference>
<evidence type="ECO:0000256" key="4">
    <source>
        <dbReference type="ARBA" id="ARBA00022692"/>
    </source>
</evidence>
<dbReference type="AlphaFoldDB" id="A0A5C6A0P4"/>
<keyword evidence="4 7" id="KW-0812">Transmembrane</keyword>
<dbReference type="PANTHER" id="PTHR30558:SF3">
    <property type="entry name" value="BIOPOLYMER TRANSPORT PROTEIN EXBD-RELATED"/>
    <property type="match status" value="1"/>
</dbReference>
<keyword evidence="7" id="KW-0653">Protein transport</keyword>
<evidence type="ECO:0000313" key="10">
    <source>
        <dbReference type="Proteomes" id="UP000320176"/>
    </source>
</evidence>
<evidence type="ECO:0000313" key="9">
    <source>
        <dbReference type="EMBL" id="TWT92811.1"/>
    </source>
</evidence>
<dbReference type="InterPro" id="IPR003400">
    <property type="entry name" value="ExbD"/>
</dbReference>
<dbReference type="OrthoDB" id="287326at2"/>
<name>A0A5C6A0P4_9BACT</name>
<feature type="transmembrane region" description="Helical" evidence="8">
    <location>
        <begin position="40"/>
        <end position="61"/>
    </location>
</feature>
<keyword evidence="3" id="KW-1003">Cell membrane</keyword>
<evidence type="ECO:0000256" key="5">
    <source>
        <dbReference type="ARBA" id="ARBA00022989"/>
    </source>
</evidence>
<comment type="subcellular location">
    <subcellularLocation>
        <location evidence="1">Cell membrane</location>
        <topology evidence="1">Single-pass membrane protein</topology>
    </subcellularLocation>
    <subcellularLocation>
        <location evidence="7">Cell membrane</location>
        <topology evidence="7">Single-pass type II membrane protein</topology>
    </subcellularLocation>
</comment>
<dbReference type="Proteomes" id="UP000320176">
    <property type="component" value="Unassembled WGS sequence"/>
</dbReference>
<keyword evidence="7" id="KW-0813">Transport</keyword>
<evidence type="ECO:0000256" key="7">
    <source>
        <dbReference type="RuleBase" id="RU003879"/>
    </source>
</evidence>
<comment type="similarity">
    <text evidence="2 7">Belongs to the ExbD/TolR family.</text>
</comment>
<evidence type="ECO:0000256" key="1">
    <source>
        <dbReference type="ARBA" id="ARBA00004162"/>
    </source>
</evidence>
<keyword evidence="10" id="KW-1185">Reference proteome</keyword>
<proteinExistence type="inferred from homology"/>
<comment type="caution">
    <text evidence="9">The sequence shown here is derived from an EMBL/GenBank/DDBJ whole genome shotgun (WGS) entry which is preliminary data.</text>
</comment>
<dbReference type="GO" id="GO:0015031">
    <property type="term" value="P:protein transport"/>
    <property type="evidence" value="ECO:0007669"/>
    <property type="project" value="UniProtKB-KW"/>
</dbReference>